<feature type="transmembrane region" description="Helical" evidence="2">
    <location>
        <begin position="270"/>
        <end position="288"/>
    </location>
</feature>
<keyword evidence="2" id="KW-1133">Transmembrane helix</keyword>
<dbReference type="Pfam" id="PF11309">
    <property type="entry name" value="DUF3112"/>
    <property type="match status" value="1"/>
</dbReference>
<name>A0A2P5HMQ3_DIAHE</name>
<sequence>MAIYRCKRLDRGQGALALGPGNNSSAQVGTPSAAAQIEAPSASQAPNRAPTVAAVQGPGMGMEIDPAMGNLLGRNPPSKTVDLPVTIVFLFLFLLGAFTHISIYRANAKRGHKFLLSDLMFDFCMIRSVSCIFRITWVFSQLRGVILAAQIFFNGGAAVIFVVNIFFAQRIVRSMHPTVGWSKPFSLGTTILALSVPPVIILQIISISVLFLSTDNPDRADTAAALLKSGSSWNIWLVSFPFLTIFISCSIPGPKPEQFGSGSLRVKTSLAMLGAALLATGATVRTYGTFNPRPRDSGDVLYSKTVFYVTQFSFEIIVVALYAFARIYLLFHVPNGSSQRGDYSANNPGKSGDTEKAMALARGEIRDKIEETGLHQHILNPSYTSSFMQTGAEPVFAVFYPYAPDTASLVGMAEDVVSEGKLPPRPVDKVSRRQSMVEALRSTSSPGTISKRPPQGAYGLPAQPRPLRPPRSTLSMYCTSPDEPSDTQGVGSKTEPPGQI</sequence>
<dbReference type="STRING" id="158607.A0A2P5HMQ3"/>
<comment type="caution">
    <text evidence="3">The sequence shown here is derived from an EMBL/GenBank/DDBJ whole genome shotgun (WGS) entry which is preliminary data.</text>
</comment>
<dbReference type="InterPro" id="IPR021460">
    <property type="entry name" value="DUF3112"/>
</dbReference>
<evidence type="ECO:0000313" key="4">
    <source>
        <dbReference type="Proteomes" id="UP000094444"/>
    </source>
</evidence>
<gene>
    <name evidence="3" type="ORF">DHEL01_v210081</name>
</gene>
<dbReference type="EMBL" id="MAVT02001243">
    <property type="protein sequence ID" value="POS71524.1"/>
    <property type="molecule type" value="Genomic_DNA"/>
</dbReference>
<feature type="transmembrane region" description="Helical" evidence="2">
    <location>
        <begin position="308"/>
        <end position="331"/>
    </location>
</feature>
<feature type="transmembrane region" description="Helical" evidence="2">
    <location>
        <begin position="145"/>
        <end position="167"/>
    </location>
</feature>
<reference evidence="3" key="1">
    <citation type="submission" date="2017-09" db="EMBL/GenBank/DDBJ databases">
        <title>Polyketide synthases of a Diaporthe helianthi virulent isolate.</title>
        <authorList>
            <person name="Baroncelli R."/>
        </authorList>
    </citation>
    <scope>NUCLEOTIDE SEQUENCE [LARGE SCALE GENOMIC DNA]</scope>
    <source>
        <strain evidence="3">7/96</strain>
    </source>
</reference>
<evidence type="ECO:0000256" key="1">
    <source>
        <dbReference type="SAM" id="MobiDB-lite"/>
    </source>
</evidence>
<feature type="transmembrane region" description="Helical" evidence="2">
    <location>
        <begin position="115"/>
        <end position="139"/>
    </location>
</feature>
<feature type="transmembrane region" description="Helical" evidence="2">
    <location>
        <begin position="83"/>
        <end position="103"/>
    </location>
</feature>
<accession>A0A2P5HMQ3</accession>
<keyword evidence="2" id="KW-0472">Membrane</keyword>
<evidence type="ECO:0000313" key="3">
    <source>
        <dbReference type="EMBL" id="POS71524.1"/>
    </source>
</evidence>
<evidence type="ECO:0008006" key="5">
    <source>
        <dbReference type="Google" id="ProtNLM"/>
    </source>
</evidence>
<evidence type="ECO:0000256" key="2">
    <source>
        <dbReference type="SAM" id="Phobius"/>
    </source>
</evidence>
<dbReference type="AlphaFoldDB" id="A0A2P5HMQ3"/>
<feature type="transmembrane region" description="Helical" evidence="2">
    <location>
        <begin position="233"/>
        <end position="249"/>
    </location>
</feature>
<organism evidence="3 4">
    <name type="scientific">Diaporthe helianthi</name>
    <dbReference type="NCBI Taxonomy" id="158607"/>
    <lineage>
        <taxon>Eukaryota</taxon>
        <taxon>Fungi</taxon>
        <taxon>Dikarya</taxon>
        <taxon>Ascomycota</taxon>
        <taxon>Pezizomycotina</taxon>
        <taxon>Sordariomycetes</taxon>
        <taxon>Sordariomycetidae</taxon>
        <taxon>Diaporthales</taxon>
        <taxon>Diaporthaceae</taxon>
        <taxon>Diaporthe</taxon>
    </lineage>
</organism>
<feature type="region of interest" description="Disordered" evidence="1">
    <location>
        <begin position="423"/>
        <end position="500"/>
    </location>
</feature>
<keyword evidence="2" id="KW-0812">Transmembrane</keyword>
<dbReference type="PANTHER" id="PTHR35184">
    <property type="entry name" value="YALI0C10208P"/>
    <property type="match status" value="1"/>
</dbReference>
<dbReference type="InParanoid" id="A0A2P5HMQ3"/>
<dbReference type="Proteomes" id="UP000094444">
    <property type="component" value="Unassembled WGS sequence"/>
</dbReference>
<dbReference type="OrthoDB" id="3357002at2759"/>
<feature type="transmembrane region" description="Helical" evidence="2">
    <location>
        <begin position="187"/>
        <end position="213"/>
    </location>
</feature>
<protein>
    <recommendedName>
        <fullName evidence="5">DUF3112 domain-containing protein</fullName>
    </recommendedName>
</protein>
<proteinExistence type="predicted"/>
<dbReference type="PANTHER" id="PTHR35184:SF1">
    <property type="entry name" value="INTEGRAL MEMBRANE PROTEIN"/>
    <property type="match status" value="1"/>
</dbReference>
<keyword evidence="4" id="KW-1185">Reference proteome</keyword>